<keyword evidence="1" id="KW-0732">Signal</keyword>
<evidence type="ECO:0000313" key="4">
    <source>
        <dbReference type="Proteomes" id="UP000440224"/>
    </source>
</evidence>
<dbReference type="SUPFAM" id="SSF51338">
    <property type="entry name" value="Composite domain of metallo-dependent hydrolases"/>
    <property type="match status" value="1"/>
</dbReference>
<organism evidence="3 4">
    <name type="scientific">Polyangium spumosum</name>
    <dbReference type="NCBI Taxonomy" id="889282"/>
    <lineage>
        <taxon>Bacteria</taxon>
        <taxon>Pseudomonadati</taxon>
        <taxon>Myxococcota</taxon>
        <taxon>Polyangia</taxon>
        <taxon>Polyangiales</taxon>
        <taxon>Polyangiaceae</taxon>
        <taxon>Polyangium</taxon>
    </lineage>
</organism>
<feature type="domain" description="Amidohydrolase-related" evidence="2">
    <location>
        <begin position="250"/>
        <end position="407"/>
    </location>
</feature>
<evidence type="ECO:0000256" key="1">
    <source>
        <dbReference type="SAM" id="SignalP"/>
    </source>
</evidence>
<feature type="chain" id="PRO_5026652455" evidence="1">
    <location>
        <begin position="22"/>
        <end position="434"/>
    </location>
</feature>
<keyword evidence="4" id="KW-1185">Reference proteome</keyword>
<accession>A0A6N7PV85</accession>
<dbReference type="Gene3D" id="2.30.40.10">
    <property type="entry name" value="Urease, subunit C, domain 1"/>
    <property type="match status" value="1"/>
</dbReference>
<dbReference type="Pfam" id="PF01979">
    <property type="entry name" value="Amidohydro_1"/>
    <property type="match status" value="1"/>
</dbReference>
<dbReference type="InterPro" id="IPR011059">
    <property type="entry name" value="Metal-dep_hydrolase_composite"/>
</dbReference>
<proteinExistence type="predicted"/>
<dbReference type="PANTHER" id="PTHR43135">
    <property type="entry name" value="ALPHA-D-RIBOSE 1-METHYLPHOSPHONATE 5-TRIPHOSPHATE DIPHOSPHATASE"/>
    <property type="match status" value="1"/>
</dbReference>
<keyword evidence="3" id="KW-0378">Hydrolase</keyword>
<dbReference type="SUPFAM" id="SSF51556">
    <property type="entry name" value="Metallo-dependent hydrolases"/>
    <property type="match status" value="1"/>
</dbReference>
<evidence type="ECO:0000259" key="2">
    <source>
        <dbReference type="Pfam" id="PF01979"/>
    </source>
</evidence>
<dbReference type="InterPro" id="IPR032466">
    <property type="entry name" value="Metal_Hydrolase"/>
</dbReference>
<dbReference type="PANTHER" id="PTHR43135:SF3">
    <property type="entry name" value="ALPHA-D-RIBOSE 1-METHYLPHOSPHONATE 5-TRIPHOSPHATE DIPHOSPHATASE"/>
    <property type="match status" value="1"/>
</dbReference>
<comment type="caution">
    <text evidence="3">The sequence shown here is derived from an EMBL/GenBank/DDBJ whole genome shotgun (WGS) entry which is preliminary data.</text>
</comment>
<dbReference type="InterPro" id="IPR006680">
    <property type="entry name" value="Amidohydro-rel"/>
</dbReference>
<protein>
    <submittedName>
        <fullName evidence="3">Amidohydrolase family protein</fullName>
    </submittedName>
</protein>
<gene>
    <name evidence="3" type="ORF">GF068_19900</name>
</gene>
<dbReference type="EMBL" id="WJIE01000005">
    <property type="protein sequence ID" value="MRG94165.1"/>
    <property type="molecule type" value="Genomic_DNA"/>
</dbReference>
<dbReference type="GO" id="GO:0016810">
    <property type="term" value="F:hydrolase activity, acting on carbon-nitrogen (but not peptide) bonds"/>
    <property type="evidence" value="ECO:0007669"/>
    <property type="project" value="InterPro"/>
</dbReference>
<sequence length="434" mass="44642">MIRHALVVSLFALTISTGALAQPRPAPAPAKAADPAAAAPMAIVGGRVHTGTGEVLEEATILLDNGLVQKIGKGLAVPAGIPTIDAKGAIVTPGFVDALTAVGLVEVSLEEGTHHDNRGGKDPIRAAFRAADGYNPASTVVGITRAEGVTSAGVVPVGGLFSGQSAWADLDGDTREAALAQGPLAIHVHLDGGLDGDRGGPASALLLAREVFDDARTFQKNRAAWERNQSRPFAASRLDLESITLALAGRIPVVFHVDRAADILAAVALAKEFGLRPVIAGGAEAWKVASRLAESKVSVMVNPLEPGPTSFDTLGTRDDNAALLHAAGVSVVITTNDTHNARKLRQVAGNAVRAGLPHAAAIAAITRAPAEAYGLGAKYGTLAPGKVANLVVWSGDPLEIASRPLAVVIRGKKVDLANRQSALFSRYRKLPAAR</sequence>
<dbReference type="Proteomes" id="UP000440224">
    <property type="component" value="Unassembled WGS sequence"/>
</dbReference>
<dbReference type="Gene3D" id="3.20.20.140">
    <property type="entry name" value="Metal-dependent hydrolases"/>
    <property type="match status" value="1"/>
</dbReference>
<reference evidence="3 4" key="1">
    <citation type="submission" date="2019-10" db="EMBL/GenBank/DDBJ databases">
        <title>A soil myxobacterium in the family Polyangiaceae.</title>
        <authorList>
            <person name="Li Y."/>
            <person name="Wang J."/>
        </authorList>
    </citation>
    <scope>NUCLEOTIDE SEQUENCE [LARGE SCALE GENOMIC DNA]</scope>
    <source>
        <strain evidence="3 4">DSM 14734</strain>
    </source>
</reference>
<dbReference type="OrthoDB" id="9802793at2"/>
<feature type="signal peptide" evidence="1">
    <location>
        <begin position="1"/>
        <end position="21"/>
    </location>
</feature>
<dbReference type="AlphaFoldDB" id="A0A6N7PV85"/>
<dbReference type="InterPro" id="IPR051781">
    <property type="entry name" value="Metallo-dep_Hydrolase"/>
</dbReference>
<evidence type="ECO:0000313" key="3">
    <source>
        <dbReference type="EMBL" id="MRG94165.1"/>
    </source>
</evidence>
<dbReference type="RefSeq" id="WP_153820983.1">
    <property type="nucleotide sequence ID" value="NZ_WJIE01000005.1"/>
</dbReference>
<name>A0A6N7PV85_9BACT</name>